<proteinExistence type="inferred from homology"/>
<keyword evidence="10" id="KW-1185">Reference proteome</keyword>
<comment type="similarity">
    <text evidence="1">Belongs to the 'phage' integrase family.</text>
</comment>
<feature type="region of interest" description="Disordered" evidence="6">
    <location>
        <begin position="558"/>
        <end position="585"/>
    </location>
</feature>
<evidence type="ECO:0000259" key="8">
    <source>
        <dbReference type="PROSITE" id="PS51900"/>
    </source>
</evidence>
<evidence type="ECO:0000313" key="10">
    <source>
        <dbReference type="Proteomes" id="UP001238496"/>
    </source>
</evidence>
<dbReference type="InterPro" id="IPR013762">
    <property type="entry name" value="Integrase-like_cat_sf"/>
</dbReference>
<dbReference type="Gene3D" id="1.10.443.10">
    <property type="entry name" value="Intergrase catalytic core"/>
    <property type="match status" value="1"/>
</dbReference>
<keyword evidence="4" id="KW-0233">DNA recombination</keyword>
<dbReference type="Pfam" id="PF00589">
    <property type="entry name" value="Phage_integrase"/>
    <property type="match status" value="1"/>
</dbReference>
<dbReference type="RefSeq" id="WP_307369890.1">
    <property type="nucleotide sequence ID" value="NZ_JAUSUW010000002.1"/>
</dbReference>
<protein>
    <submittedName>
        <fullName evidence="9">Integrase</fullName>
    </submittedName>
</protein>
<feature type="region of interest" description="Disordered" evidence="6">
    <location>
        <begin position="203"/>
        <end position="237"/>
    </location>
</feature>
<dbReference type="PROSITE" id="PS51898">
    <property type="entry name" value="TYR_RECOMBINASE"/>
    <property type="match status" value="1"/>
</dbReference>
<evidence type="ECO:0000256" key="5">
    <source>
        <dbReference type="PROSITE-ProRule" id="PRU01248"/>
    </source>
</evidence>
<dbReference type="PANTHER" id="PTHR30349:SF41">
    <property type="entry name" value="INTEGRASE_RECOMBINASE PROTEIN MJ0367-RELATED"/>
    <property type="match status" value="1"/>
</dbReference>
<feature type="domain" description="Core-binding (CB)" evidence="8">
    <location>
        <begin position="239"/>
        <end position="329"/>
    </location>
</feature>
<dbReference type="InterPro" id="IPR050090">
    <property type="entry name" value="Tyrosine_recombinase_XerCD"/>
</dbReference>
<dbReference type="InterPro" id="IPR011010">
    <property type="entry name" value="DNA_brk_join_enz"/>
</dbReference>
<reference evidence="9 10" key="1">
    <citation type="submission" date="2023-07" db="EMBL/GenBank/DDBJ databases">
        <title>Genomic Encyclopedia of Type Strains, Phase IV (KMG-IV): sequencing the most valuable type-strain genomes for metagenomic binning, comparative biology and taxonomic classification.</title>
        <authorList>
            <person name="Goeker M."/>
        </authorList>
    </citation>
    <scope>NUCLEOTIDE SEQUENCE [LARGE SCALE GENOMIC DNA]</scope>
    <source>
        <strain evidence="9 10">DSM 1111</strain>
    </source>
</reference>
<evidence type="ECO:0000256" key="3">
    <source>
        <dbReference type="ARBA" id="ARBA00023125"/>
    </source>
</evidence>
<dbReference type="EMBL" id="JAUSUW010000002">
    <property type="protein sequence ID" value="MDQ0419914.1"/>
    <property type="molecule type" value="Genomic_DNA"/>
</dbReference>
<keyword evidence="2" id="KW-0229">DNA integration</keyword>
<evidence type="ECO:0000256" key="2">
    <source>
        <dbReference type="ARBA" id="ARBA00022908"/>
    </source>
</evidence>
<sequence>MKRSGSSKAYFEKRIPSDLVGRMDGLKFVVPLSEDRRDDILVALKPGMRSIRFSLRTSHPSEIKKRQAAALSYFEDRFEEVRNSRPLTLTHRQATALAGKLYEGWAAGPDKVRTMVLEGERGNWKVSYRLDEAEDEELTREAAAAFRDRQGTDEAKRDLEGLSRIVDGLLLKDGFPLVSEETKTLVVPMFYRALVEGLEAGAKRAGGDYSPDPVASRFPKWERPQQDEAPRHKGPSAEVSLTGLVEGWWKEAKASGLTLSTYEGYQATFRRLSLFLGHDDASRVTPEDIVKYKDHRLATPDARTGRPITPKTFRGIDLSGMRSVFDWAVANLKISANPAKGVTVKAARQIKLRERDFTIEEATALLKSANEVLSVVSRPNRTQLACRWVPWLCAYSGARVGELVQLRKEDIRYDHGTNSWVMTITPEAGTVKGKEAREIPLHPHLLEMGFGKFVDATRDGFLFMDIKPGATARGVWRSKKNRLAEFARKIVTDPNVAPNHGWRHTFKTRGFEADIQEKVLDAICGHAPVTVGRAYGSVSLQTKVDAMKIFPRYVLGEGGAGGERDNGRTGQGGSGSGQAGTVGPR</sequence>
<name>A0ABU0G3K6_9HYPH</name>
<evidence type="ECO:0000256" key="6">
    <source>
        <dbReference type="SAM" id="MobiDB-lite"/>
    </source>
</evidence>
<dbReference type="InterPro" id="IPR010998">
    <property type="entry name" value="Integrase_recombinase_N"/>
</dbReference>
<dbReference type="Gene3D" id="1.10.150.130">
    <property type="match status" value="1"/>
</dbReference>
<accession>A0ABU0G3K6</accession>
<gene>
    <name evidence="9" type="ORF">J2045_000927</name>
</gene>
<feature type="domain" description="Tyr recombinase" evidence="7">
    <location>
        <begin position="352"/>
        <end position="548"/>
    </location>
</feature>
<comment type="caution">
    <text evidence="9">The sequence shown here is derived from an EMBL/GenBank/DDBJ whole genome shotgun (WGS) entry which is preliminary data.</text>
</comment>
<dbReference type="InterPro" id="IPR044068">
    <property type="entry name" value="CB"/>
</dbReference>
<feature type="compositionally biased region" description="Basic and acidic residues" evidence="6">
    <location>
        <begin position="219"/>
        <end position="231"/>
    </location>
</feature>
<evidence type="ECO:0000256" key="1">
    <source>
        <dbReference type="ARBA" id="ARBA00008857"/>
    </source>
</evidence>
<evidence type="ECO:0000313" key="9">
    <source>
        <dbReference type="EMBL" id="MDQ0419914.1"/>
    </source>
</evidence>
<dbReference type="PROSITE" id="PS51900">
    <property type="entry name" value="CB"/>
    <property type="match status" value="1"/>
</dbReference>
<dbReference type="Proteomes" id="UP001238496">
    <property type="component" value="Unassembled WGS sequence"/>
</dbReference>
<organism evidence="9 10">
    <name type="scientific">Peteryoungia aggregata LMG 23059</name>
    <dbReference type="NCBI Taxonomy" id="1368425"/>
    <lineage>
        <taxon>Bacteria</taxon>
        <taxon>Pseudomonadati</taxon>
        <taxon>Pseudomonadota</taxon>
        <taxon>Alphaproteobacteria</taxon>
        <taxon>Hyphomicrobiales</taxon>
        <taxon>Rhizobiaceae</taxon>
        <taxon>Peteryoungia</taxon>
    </lineage>
</organism>
<evidence type="ECO:0000256" key="4">
    <source>
        <dbReference type="ARBA" id="ARBA00023172"/>
    </source>
</evidence>
<feature type="compositionally biased region" description="Gly residues" evidence="6">
    <location>
        <begin position="569"/>
        <end position="585"/>
    </location>
</feature>
<evidence type="ECO:0000259" key="7">
    <source>
        <dbReference type="PROSITE" id="PS51898"/>
    </source>
</evidence>
<dbReference type="PANTHER" id="PTHR30349">
    <property type="entry name" value="PHAGE INTEGRASE-RELATED"/>
    <property type="match status" value="1"/>
</dbReference>
<dbReference type="InterPro" id="IPR002104">
    <property type="entry name" value="Integrase_catalytic"/>
</dbReference>
<dbReference type="SUPFAM" id="SSF56349">
    <property type="entry name" value="DNA breaking-rejoining enzymes"/>
    <property type="match status" value="1"/>
</dbReference>
<keyword evidence="3 5" id="KW-0238">DNA-binding</keyword>